<keyword evidence="1" id="KW-0812">Transmembrane</keyword>
<dbReference type="OrthoDB" id="5340195at2759"/>
<keyword evidence="1" id="KW-0472">Membrane</keyword>
<sequence>MQTPFPKHAGAFRTEPVIWVGYSQITNISIPPYKTHSGWRTPNDAAWTPALLACEYYEATYTAELRYLDGVQLHRVINRQFLRPVVNTSLLQGVNANDGTMDNVTATPEENYILPKDVARYRQLAAYHSMGLYFRSMLNGTIVGLGTDANTRALQTSIIDPEDYLARPKLSEEIQNYFDTLVLSLFANPRLVPVVWAASPDTMTGTSDGTNYTYPCTRSRPGLKYYYRARVLVLVYAVAVLLAMLGVAAGAVALHKNGGISRNIKFSSILAASRSTALNKVDWEGPEKDRGHVSSGVMQRKLGYGQVRVHQGSGEQDSTGEVYDEDVKYGFGFEGEVEQSRETRK</sequence>
<keyword evidence="3" id="KW-1185">Reference proteome</keyword>
<organism evidence="2 3">
    <name type="scientific">Colletotrichum musicola</name>
    <dbReference type="NCBI Taxonomy" id="2175873"/>
    <lineage>
        <taxon>Eukaryota</taxon>
        <taxon>Fungi</taxon>
        <taxon>Dikarya</taxon>
        <taxon>Ascomycota</taxon>
        <taxon>Pezizomycotina</taxon>
        <taxon>Sordariomycetes</taxon>
        <taxon>Hypocreomycetidae</taxon>
        <taxon>Glomerellales</taxon>
        <taxon>Glomerellaceae</taxon>
        <taxon>Colletotrichum</taxon>
        <taxon>Colletotrichum orchidearum species complex</taxon>
    </lineage>
</organism>
<accession>A0A8H6IPC0</accession>
<feature type="transmembrane region" description="Helical" evidence="1">
    <location>
        <begin position="231"/>
        <end position="254"/>
    </location>
</feature>
<dbReference type="PANTHER" id="PTHR35041:SF3">
    <property type="entry name" value="FORMYLMETHIONINE DEFORMYLASE-LIKE PROTEIN"/>
    <property type="match status" value="1"/>
</dbReference>
<dbReference type="AlphaFoldDB" id="A0A8H6IPC0"/>
<keyword evidence="1" id="KW-1133">Transmembrane helix</keyword>
<evidence type="ECO:0000256" key="1">
    <source>
        <dbReference type="SAM" id="Phobius"/>
    </source>
</evidence>
<dbReference type="EMBL" id="WIGM01001800">
    <property type="protein sequence ID" value="KAF6788790.1"/>
    <property type="molecule type" value="Genomic_DNA"/>
</dbReference>
<name>A0A8H6IPC0_9PEZI</name>
<evidence type="ECO:0000313" key="3">
    <source>
        <dbReference type="Proteomes" id="UP000639643"/>
    </source>
</evidence>
<dbReference type="Proteomes" id="UP000639643">
    <property type="component" value="Unassembled WGS sequence"/>
</dbReference>
<evidence type="ECO:0000313" key="2">
    <source>
        <dbReference type="EMBL" id="KAF6788790.1"/>
    </source>
</evidence>
<dbReference type="PANTHER" id="PTHR35041">
    <property type="entry name" value="MEDIATOR OF RNA POLYMERASE II TRANSCRIPTION SUBUNIT 1"/>
    <property type="match status" value="1"/>
</dbReference>
<protein>
    <submittedName>
        <fullName evidence="2">Uncharacterized protein</fullName>
    </submittedName>
</protein>
<gene>
    <name evidence="2" type="ORF">CMUS01_16367</name>
</gene>
<reference evidence="2" key="1">
    <citation type="journal article" date="2020" name="Phytopathology">
        <title>Genome Sequence Resources of Colletotrichum truncatum, C. plurivorum, C. musicola, and C. sojae: Four Species Pathogenic to Soybean (Glycine max).</title>
        <authorList>
            <person name="Rogerio F."/>
            <person name="Boufleur T.R."/>
            <person name="Ciampi-Guillardi M."/>
            <person name="Sukno S.A."/>
            <person name="Thon M.R."/>
            <person name="Massola Junior N.S."/>
            <person name="Baroncelli R."/>
        </authorList>
    </citation>
    <scope>NUCLEOTIDE SEQUENCE</scope>
    <source>
        <strain evidence="2">LFN0074</strain>
    </source>
</reference>
<proteinExistence type="predicted"/>
<comment type="caution">
    <text evidence="2">The sequence shown here is derived from an EMBL/GenBank/DDBJ whole genome shotgun (WGS) entry which is preliminary data.</text>
</comment>